<dbReference type="PROSITE" id="PS50943">
    <property type="entry name" value="HTH_CROC1"/>
    <property type="match status" value="1"/>
</dbReference>
<dbReference type="Gene3D" id="1.10.260.40">
    <property type="entry name" value="lambda repressor-like DNA-binding domains"/>
    <property type="match status" value="1"/>
</dbReference>
<sequence length="78" mass="9095">MAKIKWHITPNTLRFLSNRTGSVKKLAKLIGISKTSLYEYARGRPIINKEIAQSIENLLKLYDFSELYPYKGIYEDDK</sequence>
<dbReference type="GO" id="GO:0003677">
    <property type="term" value="F:DNA binding"/>
    <property type="evidence" value="ECO:0007669"/>
    <property type="project" value="InterPro"/>
</dbReference>
<accession>X1TEY5</accession>
<evidence type="ECO:0000259" key="1">
    <source>
        <dbReference type="PROSITE" id="PS50943"/>
    </source>
</evidence>
<reference evidence="2" key="1">
    <citation type="journal article" date="2014" name="Front. Microbiol.">
        <title>High frequency of phylogenetically diverse reductive dehalogenase-homologous genes in deep subseafloor sedimentary metagenomes.</title>
        <authorList>
            <person name="Kawai M."/>
            <person name="Futagami T."/>
            <person name="Toyoda A."/>
            <person name="Takaki Y."/>
            <person name="Nishi S."/>
            <person name="Hori S."/>
            <person name="Arai W."/>
            <person name="Tsubouchi T."/>
            <person name="Morono Y."/>
            <person name="Uchiyama I."/>
            <person name="Ito T."/>
            <person name="Fujiyama A."/>
            <person name="Inagaki F."/>
            <person name="Takami H."/>
        </authorList>
    </citation>
    <scope>NUCLEOTIDE SEQUENCE</scope>
    <source>
        <strain evidence="2">Expedition CK06-06</strain>
    </source>
</reference>
<proteinExistence type="predicted"/>
<gene>
    <name evidence="2" type="ORF">S12H4_25944</name>
</gene>
<dbReference type="EMBL" id="BARW01014673">
    <property type="protein sequence ID" value="GAI78584.1"/>
    <property type="molecule type" value="Genomic_DNA"/>
</dbReference>
<feature type="domain" description="HTH cro/C1-type" evidence="1">
    <location>
        <begin position="22"/>
        <end position="67"/>
    </location>
</feature>
<dbReference type="InterPro" id="IPR010982">
    <property type="entry name" value="Lambda_DNA-bd_dom_sf"/>
</dbReference>
<evidence type="ECO:0000313" key="2">
    <source>
        <dbReference type="EMBL" id="GAI78584.1"/>
    </source>
</evidence>
<dbReference type="InterPro" id="IPR001387">
    <property type="entry name" value="Cro/C1-type_HTH"/>
</dbReference>
<name>X1TEY5_9ZZZZ</name>
<feature type="non-terminal residue" evidence="2">
    <location>
        <position position="78"/>
    </location>
</feature>
<organism evidence="2">
    <name type="scientific">marine sediment metagenome</name>
    <dbReference type="NCBI Taxonomy" id="412755"/>
    <lineage>
        <taxon>unclassified sequences</taxon>
        <taxon>metagenomes</taxon>
        <taxon>ecological metagenomes</taxon>
    </lineage>
</organism>
<protein>
    <recommendedName>
        <fullName evidence="1">HTH cro/C1-type domain-containing protein</fullName>
    </recommendedName>
</protein>
<comment type="caution">
    <text evidence="2">The sequence shown here is derived from an EMBL/GenBank/DDBJ whole genome shotgun (WGS) entry which is preliminary data.</text>
</comment>
<dbReference type="Pfam" id="PF01381">
    <property type="entry name" value="HTH_3"/>
    <property type="match status" value="1"/>
</dbReference>
<dbReference type="AlphaFoldDB" id="X1TEY5"/>
<dbReference type="CDD" id="cd00093">
    <property type="entry name" value="HTH_XRE"/>
    <property type="match status" value="1"/>
</dbReference>
<dbReference type="SUPFAM" id="SSF47413">
    <property type="entry name" value="lambda repressor-like DNA-binding domains"/>
    <property type="match status" value="1"/>
</dbReference>